<dbReference type="Proteomes" id="UP001286456">
    <property type="component" value="Unassembled WGS sequence"/>
</dbReference>
<organism evidence="2 3">
    <name type="scientific">Cercophora scortea</name>
    <dbReference type="NCBI Taxonomy" id="314031"/>
    <lineage>
        <taxon>Eukaryota</taxon>
        <taxon>Fungi</taxon>
        <taxon>Dikarya</taxon>
        <taxon>Ascomycota</taxon>
        <taxon>Pezizomycotina</taxon>
        <taxon>Sordariomycetes</taxon>
        <taxon>Sordariomycetidae</taxon>
        <taxon>Sordariales</taxon>
        <taxon>Lasiosphaeriaceae</taxon>
        <taxon>Cercophora</taxon>
    </lineage>
</organism>
<gene>
    <name evidence="2" type="ORF">B0T19DRAFT_416260</name>
</gene>
<reference evidence="2" key="2">
    <citation type="submission" date="2023-06" db="EMBL/GenBank/DDBJ databases">
        <authorList>
            <consortium name="Lawrence Berkeley National Laboratory"/>
            <person name="Haridas S."/>
            <person name="Hensen N."/>
            <person name="Bonometti L."/>
            <person name="Westerberg I."/>
            <person name="Brannstrom I.O."/>
            <person name="Guillou S."/>
            <person name="Cros-Aarteil S."/>
            <person name="Calhoun S."/>
            <person name="Kuo A."/>
            <person name="Mondo S."/>
            <person name="Pangilinan J."/>
            <person name="Riley R."/>
            <person name="Labutti K."/>
            <person name="Andreopoulos B."/>
            <person name="Lipzen A."/>
            <person name="Chen C."/>
            <person name="Yanf M."/>
            <person name="Daum C."/>
            <person name="Ng V."/>
            <person name="Clum A."/>
            <person name="Steindorff A."/>
            <person name="Ohm R."/>
            <person name="Martin F."/>
            <person name="Silar P."/>
            <person name="Natvig D."/>
            <person name="Lalanne C."/>
            <person name="Gautier V."/>
            <person name="Ament-Velasquez S.L."/>
            <person name="Kruys A."/>
            <person name="Hutchinson M.I."/>
            <person name="Powell A.J."/>
            <person name="Barry K."/>
            <person name="Miller A.N."/>
            <person name="Grigoriev I.V."/>
            <person name="Debuchy R."/>
            <person name="Gladieux P."/>
            <person name="Thoren M.H."/>
            <person name="Johannesson H."/>
        </authorList>
    </citation>
    <scope>NUCLEOTIDE SEQUENCE</scope>
    <source>
        <strain evidence="2">SMH4131-1</strain>
    </source>
</reference>
<evidence type="ECO:0000313" key="3">
    <source>
        <dbReference type="Proteomes" id="UP001286456"/>
    </source>
</evidence>
<reference evidence="2" key="1">
    <citation type="journal article" date="2023" name="Mol. Phylogenet. Evol.">
        <title>Genome-scale phylogeny and comparative genomics of the fungal order Sordariales.</title>
        <authorList>
            <person name="Hensen N."/>
            <person name="Bonometti L."/>
            <person name="Westerberg I."/>
            <person name="Brannstrom I.O."/>
            <person name="Guillou S."/>
            <person name="Cros-Aarteil S."/>
            <person name="Calhoun S."/>
            <person name="Haridas S."/>
            <person name="Kuo A."/>
            <person name="Mondo S."/>
            <person name="Pangilinan J."/>
            <person name="Riley R."/>
            <person name="LaButti K."/>
            <person name="Andreopoulos B."/>
            <person name="Lipzen A."/>
            <person name="Chen C."/>
            <person name="Yan M."/>
            <person name="Daum C."/>
            <person name="Ng V."/>
            <person name="Clum A."/>
            <person name="Steindorff A."/>
            <person name="Ohm R.A."/>
            <person name="Martin F."/>
            <person name="Silar P."/>
            <person name="Natvig D.O."/>
            <person name="Lalanne C."/>
            <person name="Gautier V."/>
            <person name="Ament-Velasquez S.L."/>
            <person name="Kruys A."/>
            <person name="Hutchinson M.I."/>
            <person name="Powell A.J."/>
            <person name="Barry K."/>
            <person name="Miller A.N."/>
            <person name="Grigoriev I.V."/>
            <person name="Debuchy R."/>
            <person name="Gladieux P."/>
            <person name="Hiltunen Thoren M."/>
            <person name="Johannesson H."/>
        </authorList>
    </citation>
    <scope>NUCLEOTIDE SEQUENCE</scope>
    <source>
        <strain evidence="2">SMH4131-1</strain>
    </source>
</reference>
<keyword evidence="3" id="KW-1185">Reference proteome</keyword>
<name>A0AAE0IWR6_9PEZI</name>
<proteinExistence type="predicted"/>
<sequence>MTGSKELESLPSLLHLTIEEAAKGLQSGRFTSVALTKAYIARINEASEFKAVLQINPDALTVAQQLDEERVRFRGRGPLHGIPILVKDNVATKDKLDVSAGSYALLGAKPAVESSVIAKLRAAGVVVLGTTNMSEWANFRGLHVSSGWSARGGQTLGAYYPNQNPSGSSSGTAVAAALGLCTAAIGTETSGSIVEPAEFNNVVGFKPSRGLIANDGAIPISARQDIIGTLTRTVKDAAYLFTNMAGRSERDEGTWNIPFDTIPDFCTFCNTTDLSGVTIGVPRNTFRADHDPTSPVMVSFEAALKTLSSAGAKVIDRADFPEADGYKKLNDQSPNLVSLCAEFKRDIARYLQSLETNPNHIHSAEDIIEFIKTTPAEEYPDRDMDIFLWTRDKDIDVGSDKYQQRLEKELFYGGEGGILGAMDKHDLDLLVVPSSQGIAIDLAAIMGFPVLGVPLGFFPEGTPVKLEDKKPNLVNEAPGIPYSLTFISKSFSDGVLLRVGYAFEQLSRVRADGPLPFKPPTTELKDLELGVEN</sequence>
<dbReference type="PANTHER" id="PTHR42678">
    <property type="entry name" value="AMIDASE"/>
    <property type="match status" value="1"/>
</dbReference>
<comment type="caution">
    <text evidence="2">The sequence shown here is derived from an EMBL/GenBank/DDBJ whole genome shotgun (WGS) entry which is preliminary data.</text>
</comment>
<evidence type="ECO:0000313" key="2">
    <source>
        <dbReference type="EMBL" id="KAK3332679.1"/>
    </source>
</evidence>
<feature type="domain" description="Amidase" evidence="1">
    <location>
        <begin position="35"/>
        <end position="496"/>
    </location>
</feature>
<dbReference type="Pfam" id="PF01425">
    <property type="entry name" value="Amidase"/>
    <property type="match status" value="1"/>
</dbReference>
<dbReference type="Gene3D" id="3.90.1300.10">
    <property type="entry name" value="Amidase signature (AS) domain"/>
    <property type="match status" value="1"/>
</dbReference>
<evidence type="ECO:0000259" key="1">
    <source>
        <dbReference type="Pfam" id="PF01425"/>
    </source>
</evidence>
<protein>
    <submittedName>
        <fullName evidence="2">Glutamyl-tRNA amidotransferase subunit A</fullName>
    </submittedName>
</protein>
<dbReference type="EMBL" id="JAUEPO010000002">
    <property type="protein sequence ID" value="KAK3332679.1"/>
    <property type="molecule type" value="Genomic_DNA"/>
</dbReference>
<dbReference type="InterPro" id="IPR036928">
    <property type="entry name" value="AS_sf"/>
</dbReference>
<dbReference type="PANTHER" id="PTHR42678:SF34">
    <property type="entry name" value="OS04G0183300 PROTEIN"/>
    <property type="match status" value="1"/>
</dbReference>
<accession>A0AAE0IWR6</accession>
<dbReference type="AlphaFoldDB" id="A0AAE0IWR6"/>
<dbReference type="InterPro" id="IPR023631">
    <property type="entry name" value="Amidase_dom"/>
</dbReference>
<dbReference type="SUPFAM" id="SSF75304">
    <property type="entry name" value="Amidase signature (AS) enzymes"/>
    <property type="match status" value="1"/>
</dbReference>